<dbReference type="SMART" id="SM00926">
    <property type="entry name" value="Molybdop_Fe4S4"/>
    <property type="match status" value="1"/>
</dbReference>
<dbReference type="GO" id="GO:0003954">
    <property type="term" value="F:NADH dehydrogenase activity"/>
    <property type="evidence" value="ECO:0007669"/>
    <property type="project" value="TreeGrafter"/>
</dbReference>
<dbReference type="InterPro" id="IPR001041">
    <property type="entry name" value="2Fe-2S_ferredoxin-type"/>
</dbReference>
<evidence type="ECO:0000256" key="7">
    <source>
        <dbReference type="ARBA" id="ARBA00022967"/>
    </source>
</evidence>
<dbReference type="InterPro" id="IPR054351">
    <property type="entry name" value="NADH_UbQ_OxRdtase_ferredoxin"/>
</dbReference>
<evidence type="ECO:0000256" key="9">
    <source>
        <dbReference type="ARBA" id="ARBA00023014"/>
    </source>
</evidence>
<comment type="cofactor">
    <cofactor evidence="1 14">
        <name>[4Fe-4S] cluster</name>
        <dbReference type="ChEBI" id="CHEBI:49883"/>
    </cofactor>
</comment>
<accession>A0A1I7N6U2</accession>
<dbReference type="Gene3D" id="3.40.50.740">
    <property type="match status" value="1"/>
</dbReference>
<dbReference type="InterPro" id="IPR010228">
    <property type="entry name" value="NADH_UbQ_OxRdtase_Gsu"/>
</dbReference>
<gene>
    <name evidence="18" type="ORF">SAMN05660895_0776</name>
</gene>
<dbReference type="PROSITE" id="PS00642">
    <property type="entry name" value="COMPLEX1_75K_2"/>
    <property type="match status" value="1"/>
</dbReference>
<keyword evidence="6 14" id="KW-0479">Metal-binding</keyword>
<dbReference type="GO" id="GO:0051539">
    <property type="term" value="F:4 iron, 4 sulfur cluster binding"/>
    <property type="evidence" value="ECO:0007669"/>
    <property type="project" value="UniProtKB-KW"/>
</dbReference>
<evidence type="ECO:0000259" key="15">
    <source>
        <dbReference type="PROSITE" id="PS51085"/>
    </source>
</evidence>
<dbReference type="SUPFAM" id="SSF50692">
    <property type="entry name" value="ADC-like"/>
    <property type="match status" value="1"/>
</dbReference>
<dbReference type="AlphaFoldDB" id="A0A1I7N6U2"/>
<comment type="catalytic activity">
    <reaction evidence="13 14">
        <text>a quinone + NADH + 5 H(+)(in) = a quinol + NAD(+) + 4 H(+)(out)</text>
        <dbReference type="Rhea" id="RHEA:57888"/>
        <dbReference type="ChEBI" id="CHEBI:15378"/>
        <dbReference type="ChEBI" id="CHEBI:24646"/>
        <dbReference type="ChEBI" id="CHEBI:57540"/>
        <dbReference type="ChEBI" id="CHEBI:57945"/>
        <dbReference type="ChEBI" id="CHEBI:132124"/>
    </reaction>
</comment>
<evidence type="ECO:0000256" key="6">
    <source>
        <dbReference type="ARBA" id="ARBA00022723"/>
    </source>
</evidence>
<comment type="cofactor">
    <cofactor evidence="14">
        <name>[2Fe-2S] cluster</name>
        <dbReference type="ChEBI" id="CHEBI:190135"/>
    </cofactor>
    <text evidence="14">Binds 1 [2Fe-2S] cluster per subunit.</text>
</comment>
<dbReference type="CDD" id="cd02788">
    <property type="entry name" value="MopB_CT_NDH-1_NuoG2-N7"/>
    <property type="match status" value="1"/>
</dbReference>
<evidence type="ECO:0000256" key="14">
    <source>
        <dbReference type="RuleBase" id="RU003525"/>
    </source>
</evidence>
<evidence type="ECO:0000256" key="1">
    <source>
        <dbReference type="ARBA" id="ARBA00001966"/>
    </source>
</evidence>
<dbReference type="PROSITE" id="PS51085">
    <property type="entry name" value="2FE2S_FER_2"/>
    <property type="match status" value="1"/>
</dbReference>
<dbReference type="PANTHER" id="PTHR43105:SF10">
    <property type="entry name" value="NADH-QUINONE OXIDOREDUCTASE SUBUNIT G"/>
    <property type="match status" value="1"/>
</dbReference>
<dbReference type="GO" id="GO:0042773">
    <property type="term" value="P:ATP synthesis coupled electron transport"/>
    <property type="evidence" value="ECO:0007669"/>
    <property type="project" value="InterPro"/>
</dbReference>
<comment type="function">
    <text evidence="14">NDH-1 shuttles electrons from NADH, via FMN and iron-sulfur (Fe-S) centers, to quinones in the respiratory chain. Couples the redox reaction to proton translocation (for every two electrons transferred, four hydrogen ions are translocated across the cytoplasmic membrane), and thus conserves the redox energy in a proton gradient.</text>
</comment>
<evidence type="ECO:0000256" key="5">
    <source>
        <dbReference type="ARBA" id="ARBA00022719"/>
    </source>
</evidence>
<dbReference type="InterPro" id="IPR006656">
    <property type="entry name" value="Mopterin_OxRdtase"/>
</dbReference>
<keyword evidence="9 14" id="KW-0411">Iron-sulfur</keyword>
<feature type="domain" description="4Fe-4S His(Cys)3-ligated-type" evidence="17">
    <location>
        <begin position="83"/>
        <end position="122"/>
    </location>
</feature>
<dbReference type="GO" id="GO:0051537">
    <property type="term" value="F:2 iron, 2 sulfur cluster binding"/>
    <property type="evidence" value="ECO:0007669"/>
    <property type="project" value="UniProtKB-UniRule"/>
</dbReference>
<dbReference type="STRING" id="1393122.SAMN05660895_0776"/>
<name>A0A1I7N6U2_9BACT</name>
<sequence length="898" mass="100250">MATIYIDNVPYEVKDGENLLQACLSVGKNLTYFCWHPALHSVGACRQCAVIRYRDENDTRGRIVMACMEPVADQARISIDAPEAKKFRAQNIESLMINHPHDCPVCDEGGECHLQDMTVMSGHNYRRYRFKKRTHLNQYLGPFLHHEMNRCIQCYRCVRFYNDYAEGKDFGVFAAHDDVYFGRYEPGVLENEFSGNLVEVCPTGVFTDKTLRKRYTRKWDLTNAPSICHQCGLGCNIIASERYGSLRRILNRYNGDVNGYFICDRGRFGYEYVNSQRRIQHALKQEPAGQWQGLKKDTAIREIRNRIRAAKRVIGIGSPRASLESNFLLRELAGAEHFYAGVSEKESRLIKEVLHILRHSGVRTPSLKETETYDAIFVIGEDVTNTAPRLALSLRQAAKNQPKEKAKALKIADWNDAAIREVIQGQKGPLFIAAPYATRLDDAALATHQAHPDEIARLAFAVAHHVDAAAADAELPEKAKAFARQVADALVAAKKPLIVAGTSLYSPSLIHAAANVAMALKKAGKEAGLTYTVPEVNSMGLMMMTDQYLEQAFEQVYSGQADMVIVVENDLYRRLPADQVDEFFRKAGTVVVLDSIAHRTGEHAHFVLPAGTFAESSGTVVNNEGRAQRFFQVYQPRNDIQSTWKWLQAFVEKEQLAAANLDDVIQQLTMAYPELEGVREAAPGAQFRVGTQKIPREPHRYSGRTAMLAHINVSEPKPPEDPDSPLSFTMEGYVGTPPAPLTPFFWSPGWNSVQAVNRYQQEVGGMLRGGNPGRRLIEANGSSLQYFTDIPAAFHPDNFHWNIVPAYHIFGSDELSALSEPLQERIPALYLALSPADAQALQLQPGQQAELNVSGQTLRLPVVIRPDLPGGYVLVPKGWEATAGWLFPVQSSLKPMQV</sequence>
<keyword evidence="11" id="KW-0830">Ubiquinone</keyword>
<keyword evidence="4 14" id="KW-0001">2Fe-2S</keyword>
<dbReference type="SUPFAM" id="SSF53706">
    <property type="entry name" value="Formate dehydrogenase/DMSO reductase, domains 1-3"/>
    <property type="match status" value="1"/>
</dbReference>
<dbReference type="GO" id="GO:0048038">
    <property type="term" value="F:quinone binding"/>
    <property type="evidence" value="ECO:0007669"/>
    <property type="project" value="UniProtKB-UniRule"/>
</dbReference>
<dbReference type="NCBIfam" id="TIGR01973">
    <property type="entry name" value="NuoG"/>
    <property type="match status" value="1"/>
</dbReference>
<dbReference type="RefSeq" id="WP_092457972.1">
    <property type="nucleotide sequence ID" value="NZ_FPCJ01000001.1"/>
</dbReference>
<comment type="similarity">
    <text evidence="2 14">Belongs to the complex I 75 kDa subunit family.</text>
</comment>
<dbReference type="InterPro" id="IPR006963">
    <property type="entry name" value="Mopterin_OxRdtase_4Fe-4S_dom"/>
</dbReference>
<dbReference type="PANTHER" id="PTHR43105">
    <property type="entry name" value="RESPIRATORY NITRATE REDUCTASE"/>
    <property type="match status" value="1"/>
</dbReference>
<evidence type="ECO:0000256" key="13">
    <source>
        <dbReference type="ARBA" id="ARBA00047712"/>
    </source>
</evidence>
<dbReference type="SUPFAM" id="SSF54292">
    <property type="entry name" value="2Fe-2S ferredoxin-like"/>
    <property type="match status" value="1"/>
</dbReference>
<protein>
    <recommendedName>
        <fullName evidence="14">NADH-quinone oxidoreductase</fullName>
        <ecNumber evidence="14">7.1.1.-</ecNumber>
    </recommendedName>
</protein>
<dbReference type="GO" id="GO:0008137">
    <property type="term" value="F:NADH dehydrogenase (ubiquinone) activity"/>
    <property type="evidence" value="ECO:0007669"/>
    <property type="project" value="UniProtKB-UniRule"/>
</dbReference>
<keyword evidence="8 14" id="KW-0408">Iron</keyword>
<dbReference type="InterPro" id="IPR000283">
    <property type="entry name" value="NADH_UbQ_OxRdtase_75kDa_su_CS"/>
</dbReference>
<dbReference type="GO" id="GO:0046872">
    <property type="term" value="F:metal ion binding"/>
    <property type="evidence" value="ECO:0007669"/>
    <property type="project" value="UniProtKB-UniRule"/>
</dbReference>
<keyword evidence="7 14" id="KW-1278">Translocase</keyword>
<dbReference type="InterPro" id="IPR036010">
    <property type="entry name" value="2Fe-2S_ferredoxin-like_sf"/>
</dbReference>
<evidence type="ECO:0000256" key="2">
    <source>
        <dbReference type="ARBA" id="ARBA00005404"/>
    </source>
</evidence>
<dbReference type="InterPro" id="IPR009010">
    <property type="entry name" value="Asp_de-COase-like_dom_sf"/>
</dbReference>
<organism evidence="18 19">
    <name type="scientific">Thermoflavifilum thermophilum</name>
    <dbReference type="NCBI Taxonomy" id="1393122"/>
    <lineage>
        <taxon>Bacteria</taxon>
        <taxon>Pseudomonadati</taxon>
        <taxon>Bacteroidota</taxon>
        <taxon>Chitinophagia</taxon>
        <taxon>Chitinophagales</taxon>
        <taxon>Chitinophagaceae</taxon>
        <taxon>Thermoflavifilum</taxon>
    </lineage>
</organism>
<dbReference type="PROSITE" id="PS51839">
    <property type="entry name" value="4FE4S_HC3"/>
    <property type="match status" value="1"/>
</dbReference>
<evidence type="ECO:0000259" key="17">
    <source>
        <dbReference type="PROSITE" id="PS51839"/>
    </source>
</evidence>
<dbReference type="EC" id="7.1.1.-" evidence="14"/>
<keyword evidence="10 14" id="KW-0520">NAD</keyword>
<dbReference type="FunFam" id="3.10.20.740:FF:000002">
    <property type="entry name" value="NADH-quinone oxidoreductase"/>
    <property type="match status" value="1"/>
</dbReference>
<dbReference type="InterPro" id="IPR019574">
    <property type="entry name" value="NADH_UbQ_OxRdtase_Gsu_4Fe4S-bd"/>
</dbReference>
<evidence type="ECO:0000256" key="4">
    <source>
        <dbReference type="ARBA" id="ARBA00022714"/>
    </source>
</evidence>
<keyword evidence="5 14" id="KW-0874">Quinone</keyword>
<keyword evidence="3 14" id="KW-0004">4Fe-4S</keyword>
<dbReference type="Pfam" id="PF00384">
    <property type="entry name" value="Molybdopterin"/>
    <property type="match status" value="1"/>
</dbReference>
<dbReference type="Pfam" id="PF22117">
    <property type="entry name" value="Fer4_Nqo3"/>
    <property type="match status" value="1"/>
</dbReference>
<evidence type="ECO:0000256" key="8">
    <source>
        <dbReference type="ARBA" id="ARBA00023004"/>
    </source>
</evidence>
<dbReference type="EMBL" id="FPCJ01000001">
    <property type="protein sequence ID" value="SFV30379.1"/>
    <property type="molecule type" value="Genomic_DNA"/>
</dbReference>
<dbReference type="Pfam" id="PF10588">
    <property type="entry name" value="NADH-G_4Fe-4S_3"/>
    <property type="match status" value="1"/>
</dbReference>
<dbReference type="CDD" id="cd02771">
    <property type="entry name" value="MopB_NDH-1_NuoG2-N7"/>
    <property type="match status" value="1"/>
</dbReference>
<dbReference type="Proteomes" id="UP000199537">
    <property type="component" value="Unassembled WGS sequence"/>
</dbReference>
<dbReference type="SUPFAM" id="SSF54862">
    <property type="entry name" value="4Fe-4S ferredoxins"/>
    <property type="match status" value="1"/>
</dbReference>
<dbReference type="CDD" id="cd00207">
    <property type="entry name" value="fer2"/>
    <property type="match status" value="1"/>
</dbReference>
<evidence type="ECO:0000256" key="11">
    <source>
        <dbReference type="ARBA" id="ARBA00023075"/>
    </source>
</evidence>
<dbReference type="GO" id="GO:0016020">
    <property type="term" value="C:membrane"/>
    <property type="evidence" value="ECO:0007669"/>
    <property type="project" value="InterPro"/>
</dbReference>
<dbReference type="PROSITE" id="PS51669">
    <property type="entry name" value="4FE4S_MOW_BIS_MGD"/>
    <property type="match status" value="1"/>
</dbReference>
<feature type="domain" description="2Fe-2S ferredoxin-type" evidence="15">
    <location>
        <begin position="1"/>
        <end position="85"/>
    </location>
</feature>
<dbReference type="OrthoDB" id="9805142at2"/>
<evidence type="ECO:0000256" key="10">
    <source>
        <dbReference type="ARBA" id="ARBA00023027"/>
    </source>
</evidence>
<dbReference type="Pfam" id="PF13510">
    <property type="entry name" value="Fer2_4"/>
    <property type="match status" value="1"/>
</dbReference>
<comment type="subunit">
    <text evidence="12">Composed of 13 different subunits. Subunits NuoCD, E, F, and G constitute the peripheral sector of the complex.</text>
</comment>
<evidence type="ECO:0000259" key="16">
    <source>
        <dbReference type="PROSITE" id="PS51669"/>
    </source>
</evidence>
<evidence type="ECO:0000256" key="12">
    <source>
        <dbReference type="ARBA" id="ARBA00026021"/>
    </source>
</evidence>
<feature type="domain" description="4Fe-4S Mo/W bis-MGD-type" evidence="16">
    <location>
        <begin position="221"/>
        <end position="277"/>
    </location>
</feature>
<evidence type="ECO:0000313" key="18">
    <source>
        <dbReference type="EMBL" id="SFV30379.1"/>
    </source>
</evidence>
<dbReference type="InterPro" id="IPR050123">
    <property type="entry name" value="Prok_molybdopt-oxidoreductase"/>
</dbReference>
<keyword evidence="19" id="KW-1185">Reference proteome</keyword>
<dbReference type="Gene3D" id="3.10.20.740">
    <property type="match status" value="1"/>
</dbReference>
<dbReference type="Pfam" id="PF04879">
    <property type="entry name" value="Molybdop_Fe4S4"/>
    <property type="match status" value="1"/>
</dbReference>
<proteinExistence type="inferred from homology"/>
<dbReference type="Gene3D" id="3.30.200.210">
    <property type="match status" value="1"/>
</dbReference>
<evidence type="ECO:0000313" key="19">
    <source>
        <dbReference type="Proteomes" id="UP000199537"/>
    </source>
</evidence>
<dbReference type="PROSITE" id="PS00643">
    <property type="entry name" value="COMPLEX1_75K_3"/>
    <property type="match status" value="1"/>
</dbReference>
<evidence type="ECO:0000256" key="3">
    <source>
        <dbReference type="ARBA" id="ARBA00022485"/>
    </source>
</evidence>
<dbReference type="SMART" id="SM00929">
    <property type="entry name" value="NADH-G_4Fe-4S_3"/>
    <property type="match status" value="1"/>
</dbReference>
<reference evidence="19" key="1">
    <citation type="submission" date="2016-10" db="EMBL/GenBank/DDBJ databases">
        <authorList>
            <person name="Varghese N."/>
            <person name="Submissions S."/>
        </authorList>
    </citation>
    <scope>NUCLEOTIDE SEQUENCE [LARGE SCALE GENOMIC DNA]</scope>
    <source>
        <strain evidence="19">DSM 14807</strain>
    </source>
</reference>